<evidence type="ECO:0000313" key="1">
    <source>
        <dbReference type="EMBL" id="KAF7815144.1"/>
    </source>
</evidence>
<gene>
    <name evidence="1" type="ORF">G2W53_029113</name>
</gene>
<reference evidence="1" key="1">
    <citation type="submission" date="2020-09" db="EMBL/GenBank/DDBJ databases">
        <title>Genome-Enabled Discovery of Anthraquinone Biosynthesis in Senna tora.</title>
        <authorList>
            <person name="Kang S.-H."/>
            <person name="Pandey R.P."/>
            <person name="Lee C.-M."/>
            <person name="Sim J.-S."/>
            <person name="Jeong J.-T."/>
            <person name="Choi B.-S."/>
            <person name="Jung M."/>
            <person name="Ginzburg D."/>
            <person name="Zhao K."/>
            <person name="Won S.Y."/>
            <person name="Oh T.-J."/>
            <person name="Yu Y."/>
            <person name="Kim N.-H."/>
            <person name="Lee O.R."/>
            <person name="Lee T.-H."/>
            <person name="Bashyal P."/>
            <person name="Kim T.-S."/>
            <person name="Lee W.-H."/>
            <person name="Kawkins C."/>
            <person name="Kim C.-K."/>
            <person name="Kim J.S."/>
            <person name="Ahn B.O."/>
            <person name="Rhee S.Y."/>
            <person name="Sohng J.K."/>
        </authorList>
    </citation>
    <scope>NUCLEOTIDE SEQUENCE</scope>
    <source>
        <tissue evidence="1">Leaf</tissue>
    </source>
</reference>
<comment type="caution">
    <text evidence="1">The sequence shown here is derived from an EMBL/GenBank/DDBJ whole genome shotgun (WGS) entry which is preliminary data.</text>
</comment>
<keyword evidence="2" id="KW-1185">Reference proteome</keyword>
<organism evidence="1 2">
    <name type="scientific">Senna tora</name>
    <dbReference type="NCBI Taxonomy" id="362788"/>
    <lineage>
        <taxon>Eukaryota</taxon>
        <taxon>Viridiplantae</taxon>
        <taxon>Streptophyta</taxon>
        <taxon>Embryophyta</taxon>
        <taxon>Tracheophyta</taxon>
        <taxon>Spermatophyta</taxon>
        <taxon>Magnoliopsida</taxon>
        <taxon>eudicotyledons</taxon>
        <taxon>Gunneridae</taxon>
        <taxon>Pentapetalae</taxon>
        <taxon>rosids</taxon>
        <taxon>fabids</taxon>
        <taxon>Fabales</taxon>
        <taxon>Fabaceae</taxon>
        <taxon>Caesalpinioideae</taxon>
        <taxon>Cassia clade</taxon>
        <taxon>Senna</taxon>
    </lineage>
</organism>
<accession>A0A834TDF2</accession>
<dbReference type="AlphaFoldDB" id="A0A834TDF2"/>
<proteinExistence type="predicted"/>
<dbReference type="Proteomes" id="UP000634136">
    <property type="component" value="Unassembled WGS sequence"/>
</dbReference>
<name>A0A834TDF2_9FABA</name>
<dbReference type="EMBL" id="JAAIUW010000009">
    <property type="protein sequence ID" value="KAF7815144.1"/>
    <property type="molecule type" value="Genomic_DNA"/>
</dbReference>
<sequence>MNCLKRSRFARTGRVINLVKLAKKWPMRRIKHISLTPKVHLSLPITTGATLCLGNIRCSRLTVSTFVPSILKITMEGEQN</sequence>
<protein>
    <submittedName>
        <fullName evidence="1">Uncharacterized protein</fullName>
    </submittedName>
</protein>
<evidence type="ECO:0000313" key="2">
    <source>
        <dbReference type="Proteomes" id="UP000634136"/>
    </source>
</evidence>